<protein>
    <submittedName>
        <fullName evidence="2">Uncharacterized protein</fullName>
    </submittedName>
</protein>
<dbReference type="AlphaFoldDB" id="A0A7Y9EPM8"/>
<comment type="caution">
    <text evidence="2">The sequence shown here is derived from an EMBL/GenBank/DDBJ whole genome shotgun (WGS) entry which is preliminary data.</text>
</comment>
<evidence type="ECO:0000313" key="2">
    <source>
        <dbReference type="EMBL" id="NYD51614.1"/>
    </source>
</evidence>
<dbReference type="EMBL" id="JACCBA010000001">
    <property type="protein sequence ID" value="NYD51614.1"/>
    <property type="molecule type" value="Genomic_DNA"/>
</dbReference>
<feature type="region of interest" description="Disordered" evidence="1">
    <location>
        <begin position="1"/>
        <end position="31"/>
    </location>
</feature>
<name>A0A7Y9EPM8_9ACTN</name>
<sequence>MYPHTPTSLLTGVPPQPNSVTDRSAPLQFGM</sequence>
<gene>
    <name evidence="2" type="ORF">BJY14_007597</name>
</gene>
<feature type="compositionally biased region" description="Polar residues" evidence="1">
    <location>
        <begin position="1"/>
        <end position="10"/>
    </location>
</feature>
<accession>A0A7Y9EPM8</accession>
<reference evidence="2 3" key="1">
    <citation type="submission" date="2020-07" db="EMBL/GenBank/DDBJ databases">
        <title>Sequencing the genomes of 1000 actinobacteria strains.</title>
        <authorList>
            <person name="Klenk H.-P."/>
        </authorList>
    </citation>
    <scope>NUCLEOTIDE SEQUENCE [LARGE SCALE GENOMIC DNA]</scope>
    <source>
        <strain evidence="2 3">DSM 40398</strain>
    </source>
</reference>
<evidence type="ECO:0000256" key="1">
    <source>
        <dbReference type="SAM" id="MobiDB-lite"/>
    </source>
</evidence>
<dbReference type="Proteomes" id="UP000529783">
    <property type="component" value="Unassembled WGS sequence"/>
</dbReference>
<keyword evidence="3" id="KW-1185">Reference proteome</keyword>
<organism evidence="2 3">
    <name type="scientific">Actinomadura luteofluorescens</name>
    <dbReference type="NCBI Taxonomy" id="46163"/>
    <lineage>
        <taxon>Bacteria</taxon>
        <taxon>Bacillati</taxon>
        <taxon>Actinomycetota</taxon>
        <taxon>Actinomycetes</taxon>
        <taxon>Streptosporangiales</taxon>
        <taxon>Thermomonosporaceae</taxon>
        <taxon>Actinomadura</taxon>
    </lineage>
</organism>
<proteinExistence type="predicted"/>
<evidence type="ECO:0000313" key="3">
    <source>
        <dbReference type="Proteomes" id="UP000529783"/>
    </source>
</evidence>